<dbReference type="GO" id="GO:0046872">
    <property type="term" value="F:metal ion binding"/>
    <property type="evidence" value="ECO:0007669"/>
    <property type="project" value="UniProtKB-KW"/>
</dbReference>
<dbReference type="CDD" id="cd06143">
    <property type="entry name" value="PAN2_exo"/>
    <property type="match status" value="1"/>
</dbReference>
<evidence type="ECO:0000313" key="13">
    <source>
        <dbReference type="Proteomes" id="UP000183567"/>
    </source>
</evidence>
<feature type="binding site" evidence="9">
    <location>
        <position position="878"/>
    </location>
    <ligand>
        <name>a divalent metal cation</name>
        <dbReference type="ChEBI" id="CHEBI:60240"/>
        <note>catalytic</note>
    </ligand>
</feature>
<comment type="subunit">
    <text evidence="9">Forms a heterotrimer with an asymmetric homodimer of the regulatory subunit PAN3 to form the poly(A)-nuclease (PAN) deadenylation complex.</text>
</comment>
<dbReference type="InterPro" id="IPR013520">
    <property type="entry name" value="Ribonucl_H"/>
</dbReference>
<keyword evidence="6 9" id="KW-0479">Metal-binding</keyword>
<dbReference type="OrthoDB" id="16516at2759"/>
<protein>
    <recommendedName>
        <fullName evidence="9">PAN2-PAN3 deadenylation complex catalytic subunit PAN2</fullName>
        <ecNumber evidence="9">3.1.13.4</ecNumber>
    </recommendedName>
    <alternativeName>
        <fullName evidence="9">PAB1P-dependent poly(A)-specific ribonuclease</fullName>
    </alternativeName>
    <alternativeName>
        <fullName evidence="9">Poly(A)-nuclease deadenylation complex subunit 2</fullName>
        <shortName evidence="9">PAN deadenylation complex subunit 2</shortName>
    </alternativeName>
</protein>
<comment type="cofactor">
    <cofactor evidence="9">
        <name>a divalent metal cation</name>
        <dbReference type="ChEBI" id="CHEBI:60240"/>
    </cofactor>
    <text evidence="9">Binds 2 metal cations per subunit in the catalytic exonuclease domain.</text>
</comment>
<comment type="function">
    <text evidence="9">Catalytic subunit of the poly(A)-nuclease (PAN) deadenylation complex, one of two cytoplasmic mRNA deadenylases involved in mRNA turnover. PAN specifically shortens poly(A) tails of RNA and the activity is stimulated by poly(A)-binding protein PAB1. PAN deadenylation is followed by rapid degradation of the shortened mRNA tails by the CCR4-NOT complex. Deadenylated mRNAs are then degraded by two alternative mechanisms, namely exosome-mediated 3'-5' exonucleolytic degradation, or deadenlyation-dependent mRNA decaping and subsequent 5'-3' exonucleolytic degradation by XRN1. May also be involved in post-transcriptional maturation of mRNA poly(A) tails.</text>
</comment>
<dbReference type="InterPro" id="IPR050785">
    <property type="entry name" value="PAN2-PAN3_catalytic_subunit"/>
</dbReference>
<dbReference type="InterPro" id="IPR036397">
    <property type="entry name" value="RNaseH_sf"/>
</dbReference>
<dbReference type="EC" id="3.1.13.4" evidence="9"/>
<dbReference type="GO" id="GO:0031251">
    <property type="term" value="C:PAN complex"/>
    <property type="evidence" value="ECO:0007669"/>
    <property type="project" value="UniProtKB-UniRule"/>
</dbReference>
<dbReference type="GO" id="GO:0000289">
    <property type="term" value="P:nuclear-transcribed mRNA poly(A) tail shortening"/>
    <property type="evidence" value="ECO:0007669"/>
    <property type="project" value="UniProtKB-UniRule"/>
</dbReference>
<dbReference type="Pfam" id="PF20770">
    <property type="entry name" value="PAN2_N"/>
    <property type="match status" value="1"/>
</dbReference>
<feature type="binding site" evidence="9">
    <location>
        <position position="1038"/>
    </location>
    <ligand>
        <name>a divalent metal cation</name>
        <dbReference type="ChEBI" id="CHEBI:60240"/>
        <note>catalytic</note>
    </ligand>
</feature>
<dbReference type="InterPro" id="IPR030843">
    <property type="entry name" value="PAN2"/>
</dbReference>
<comment type="caution">
    <text evidence="12">The sequence shown here is derived from an EMBL/GenBank/DDBJ whole genome shotgun (WGS) entry which is preliminary data.</text>
</comment>
<evidence type="ECO:0000259" key="11">
    <source>
        <dbReference type="PROSITE" id="PS50235"/>
    </source>
</evidence>
<dbReference type="GO" id="GO:0004535">
    <property type="term" value="F:poly(A)-specific ribonuclease activity"/>
    <property type="evidence" value="ECO:0007669"/>
    <property type="project" value="UniProtKB-UniRule"/>
</dbReference>
<name>A0A1J8QQF3_9AGAM</name>
<dbReference type="Gene3D" id="3.30.420.10">
    <property type="entry name" value="Ribonuclease H-like superfamily/Ribonuclease H"/>
    <property type="match status" value="1"/>
</dbReference>
<dbReference type="GO" id="GO:0000932">
    <property type="term" value="C:P-body"/>
    <property type="evidence" value="ECO:0007669"/>
    <property type="project" value="TreeGrafter"/>
</dbReference>
<feature type="binding site" evidence="9">
    <location>
        <position position="985"/>
    </location>
    <ligand>
        <name>a divalent metal cation</name>
        <dbReference type="ChEBI" id="CHEBI:60240"/>
        <note>catalytic</note>
    </ligand>
</feature>
<dbReference type="Gene3D" id="3.90.70.10">
    <property type="entry name" value="Cysteine proteinases"/>
    <property type="match status" value="1"/>
</dbReference>
<keyword evidence="5 9" id="KW-0540">Nuclease</keyword>
<evidence type="ECO:0000256" key="1">
    <source>
        <dbReference type="ARBA" id="ARBA00004496"/>
    </source>
</evidence>
<reference evidence="12 13" key="1">
    <citation type="submission" date="2016-03" db="EMBL/GenBank/DDBJ databases">
        <title>Comparative genomics of the ectomycorrhizal sister species Rhizopogon vinicolor and Rhizopogon vesiculosus (Basidiomycota: Boletales) reveals a divergence of the mating type B locus.</title>
        <authorList>
            <person name="Mujic A.B."/>
            <person name="Kuo A."/>
            <person name="Tritt A."/>
            <person name="Lipzen A."/>
            <person name="Chen C."/>
            <person name="Johnson J."/>
            <person name="Sharma A."/>
            <person name="Barry K."/>
            <person name="Grigoriev I.V."/>
            <person name="Spatafora J.W."/>
        </authorList>
    </citation>
    <scope>NUCLEOTIDE SEQUENCE [LARGE SCALE GENOMIC DNA]</scope>
    <source>
        <strain evidence="12 13">AM-OR11-056</strain>
    </source>
</reference>
<accession>A0A1J8QQF3</accession>
<comment type="subcellular location">
    <subcellularLocation>
        <location evidence="1 9">Cytoplasm</location>
    </subcellularLocation>
</comment>
<evidence type="ECO:0000256" key="4">
    <source>
        <dbReference type="ARBA" id="ARBA00022664"/>
    </source>
</evidence>
<evidence type="ECO:0000256" key="7">
    <source>
        <dbReference type="ARBA" id="ARBA00022801"/>
    </source>
</evidence>
<feature type="domain" description="USP" evidence="11">
    <location>
        <begin position="475"/>
        <end position="821"/>
    </location>
</feature>
<dbReference type="HAMAP" id="MF_03182">
    <property type="entry name" value="PAN2"/>
    <property type="match status" value="1"/>
</dbReference>
<sequence length="1145" mass="128049">MSTAYRITMPIATLHDYVQPVTALSFDPVSDTLWSGTNAGTVIALHTVQGLRGVSFPVAGEPAAVKQIVAGDNYVRALGVAGEGIGSWAKGGMNKWFFRSSSTLTAFSSTTYTSNILAASTTAPELVLLNAITGNPVRVASSSSIATHLQFSHSTLLAASADGYVRVHDPRTCLLRENGENSVLAHISGVQDLQASGNYFYTIGWSVRRGHDFPDPLVKVYDHRTMRPLPPIPFQDGPAFINILPKHASSLVVTSAQGLVNVVDVSDYSNVSGFYQLETASYISATAVSSNGSFLAFGDALGAIHLMTAIAEDVEPLFNGFEGQPVEWADPPDPLPDITWTDSTPLNSIGMPYYNTLLLSSWTPQFLPRSGILSPPPPKIPPQVLSTMKMNDNIAYAALPKELRGRRNRVPVTATKDQGRFRSGKGRRDDLELEALSIDDSVEEVPRIYRKVEIEYSKFGVEDFDFGFYNKTPYSGLETHILNSYTNPMLQVMHYIHPIRCLAKSHITTNCPREHCLLCELGFVARMLEDAGGTNCQGSNFCKTVGVLAQSQNQIELIDYGREPTEVDYAHMIQSFHRFFVDHLSIEGNAFPHNPRLIHQTFQEDTHSPAAAPITQLLGIDAKTIITCISCKAVREKENMTHVVDMVYPRRLTPSDPPPATDFASILRASLIRQMTHKATCQTCKQFATFSSRRSISSSELPPVLAVNASVYNEDNLKLWLDNRQSRFLSPTVEVRGEVEGVDEVIGVVYELKAMVVQIMTKARRSHLVAIVKVPEAEGQSNLKSPWFLFNDFVVRNISEEEALSFPSTWKVPAVLYFERIDVRQQLDYSGLPQQLDPSILSLDTSISVNRDENIIRHECLSFEELPKPGTLVAIDAEFVSMQQEETEYRSNGTHRVIRPARLSLARVSVLRGDGSKEGVPFIDDHIHTSEVIVDYLTEFSGIKFGDLDPHLSRYTLTPLKLVYKKLRVLVDRGCIFIGHGLSKDFRIINIFVPPEQVIDTVDLYFLRSRQRRLSLRFLSWFVLHEHIQTDTHDSIEDARSALRLYKAYYDFEERRVFDDKLEELYREGKQYNWKPPPQPDVQPNTTRSPIRAAQTPPIPQFSMMNQSFAQPQFNAANFPAFFAPSDTQFGVGGHSQNWNNPRHR</sequence>
<dbReference type="SUPFAM" id="SSF50978">
    <property type="entry name" value="WD40 repeat-like"/>
    <property type="match status" value="1"/>
</dbReference>
<comment type="domain">
    <text evidence="9">Contains a pseudo-UCH domain. This ubiquitin C-terminal hydrolase (UCH)-like or ubiquitin specific protease (USP)-like domain is predicted to be catalytically inactive because it lacks the active site catalytic triad characteristic of thiol proteases, with residues at the equivalent structural positions that are incompatible with catalysis, and it cannot bind ubiquitin. It functions as a structural scaffold for intra- and intermolecular interactions in the complex.</text>
</comment>
<evidence type="ECO:0000256" key="8">
    <source>
        <dbReference type="ARBA" id="ARBA00022839"/>
    </source>
</evidence>
<evidence type="ECO:0000256" key="6">
    <source>
        <dbReference type="ARBA" id="ARBA00022723"/>
    </source>
</evidence>
<keyword evidence="2 9" id="KW-0963">Cytoplasm</keyword>
<proteinExistence type="inferred from homology"/>
<gene>
    <name evidence="9" type="primary">PAN2</name>
    <name evidence="12" type="ORF">AZE42_08691</name>
</gene>
<dbReference type="SMART" id="SM00320">
    <property type="entry name" value="WD40"/>
    <property type="match status" value="2"/>
</dbReference>
<evidence type="ECO:0000256" key="5">
    <source>
        <dbReference type="ARBA" id="ARBA00022722"/>
    </source>
</evidence>
<dbReference type="InterPro" id="IPR038765">
    <property type="entry name" value="Papain-like_cys_pep_sf"/>
</dbReference>
<dbReference type="FunFam" id="3.30.420.10:FF:000028">
    <property type="entry name" value="PAN2-PAN3 deadenylation complex catalytic subunit PAN2"/>
    <property type="match status" value="1"/>
</dbReference>
<keyword evidence="4 9" id="KW-0507">mRNA processing</keyword>
<keyword evidence="7 9" id="KW-0378">Hydrolase</keyword>
<dbReference type="InterPro" id="IPR015943">
    <property type="entry name" value="WD40/YVTN_repeat-like_dom_sf"/>
</dbReference>
<dbReference type="InterPro" id="IPR048841">
    <property type="entry name" value="PAN2_N"/>
</dbReference>
<dbReference type="InterPro" id="IPR028881">
    <property type="entry name" value="PAN2_UCH_dom"/>
</dbReference>
<feature type="binding site" evidence="9">
    <location>
        <position position="876"/>
    </location>
    <ligand>
        <name>a divalent metal cation</name>
        <dbReference type="ChEBI" id="CHEBI:60240"/>
        <note>catalytic</note>
    </ligand>
</feature>
<comment type="catalytic activity">
    <reaction evidence="9">
        <text>Exonucleolytic cleavage of poly(A) to 5'-AMP.</text>
        <dbReference type="EC" id="3.1.13.4"/>
    </reaction>
</comment>
<keyword evidence="13" id="KW-1185">Reference proteome</keyword>
<comment type="domain">
    <text evidence="9">The linker, or PAN3 interaction domain (PID), between the WD40 repeats and the pseudo-UCH domain mediates interaction with PAN3.</text>
</comment>
<dbReference type="GO" id="GO:0003676">
    <property type="term" value="F:nucleic acid binding"/>
    <property type="evidence" value="ECO:0007669"/>
    <property type="project" value="InterPro"/>
</dbReference>
<dbReference type="STRING" id="180088.A0A1J8QQF3"/>
<comment type="similarity">
    <text evidence="9">Belongs to the peptidase C19 family. PAN2 subfamily.</text>
</comment>
<dbReference type="EMBL" id="LVVM01002929">
    <property type="protein sequence ID" value="OJA15705.1"/>
    <property type="molecule type" value="Genomic_DNA"/>
</dbReference>
<dbReference type="InterPro" id="IPR012337">
    <property type="entry name" value="RNaseH-like_sf"/>
</dbReference>
<dbReference type="SMART" id="SM00479">
    <property type="entry name" value="EXOIII"/>
    <property type="match status" value="1"/>
</dbReference>
<dbReference type="AlphaFoldDB" id="A0A1J8QQF3"/>
<dbReference type="SUPFAM" id="SSF54001">
    <property type="entry name" value="Cysteine proteinases"/>
    <property type="match status" value="1"/>
</dbReference>
<dbReference type="PANTHER" id="PTHR15728">
    <property type="entry name" value="DEADENYLATION COMPLEX CATALYTIC SUBUNIT PAN2"/>
    <property type="match status" value="1"/>
</dbReference>
<keyword evidence="8 9" id="KW-0269">Exonuclease</keyword>
<dbReference type="Pfam" id="PF00929">
    <property type="entry name" value="RNase_T"/>
    <property type="match status" value="1"/>
</dbReference>
<dbReference type="InterPro" id="IPR001680">
    <property type="entry name" value="WD40_rpt"/>
</dbReference>
<evidence type="ECO:0000256" key="9">
    <source>
        <dbReference type="HAMAP-Rule" id="MF_03182"/>
    </source>
</evidence>
<evidence type="ECO:0000313" key="12">
    <source>
        <dbReference type="EMBL" id="OJA15705.1"/>
    </source>
</evidence>
<evidence type="ECO:0000256" key="10">
    <source>
        <dbReference type="SAM" id="MobiDB-lite"/>
    </source>
</evidence>
<dbReference type="PANTHER" id="PTHR15728:SF0">
    <property type="entry name" value="PAN2-PAN3 DEADENYLATION COMPLEX CATALYTIC SUBUNIT PAN2"/>
    <property type="match status" value="1"/>
</dbReference>
<dbReference type="Gene3D" id="2.130.10.10">
    <property type="entry name" value="YVTN repeat-like/Quinoprotein amine dehydrogenase"/>
    <property type="match status" value="1"/>
</dbReference>
<feature type="region of interest" description="Disordered" evidence="10">
    <location>
        <begin position="1069"/>
        <end position="1092"/>
    </location>
</feature>
<dbReference type="PROSITE" id="PS50235">
    <property type="entry name" value="USP_3"/>
    <property type="match status" value="1"/>
</dbReference>
<comment type="caution">
    <text evidence="9">Lacks conserved residue(s) required for the propagation of feature annotation.</text>
</comment>
<evidence type="ECO:0000256" key="3">
    <source>
        <dbReference type="ARBA" id="ARBA00022574"/>
    </source>
</evidence>
<comment type="activity regulation">
    <text evidence="9">Positively regulated by the regulatory subunit PAN3.</text>
</comment>
<organism evidence="12 13">
    <name type="scientific">Rhizopogon vesiculosus</name>
    <dbReference type="NCBI Taxonomy" id="180088"/>
    <lineage>
        <taxon>Eukaryota</taxon>
        <taxon>Fungi</taxon>
        <taxon>Dikarya</taxon>
        <taxon>Basidiomycota</taxon>
        <taxon>Agaricomycotina</taxon>
        <taxon>Agaricomycetes</taxon>
        <taxon>Agaricomycetidae</taxon>
        <taxon>Boletales</taxon>
        <taxon>Suillineae</taxon>
        <taxon>Rhizopogonaceae</taxon>
        <taxon>Rhizopogon</taxon>
    </lineage>
</organism>
<dbReference type="Proteomes" id="UP000183567">
    <property type="component" value="Unassembled WGS sequence"/>
</dbReference>
<dbReference type="Pfam" id="PF13423">
    <property type="entry name" value="UCH_1"/>
    <property type="match status" value="1"/>
</dbReference>
<dbReference type="GO" id="GO:0006397">
    <property type="term" value="P:mRNA processing"/>
    <property type="evidence" value="ECO:0007669"/>
    <property type="project" value="UniProtKB-KW"/>
</dbReference>
<dbReference type="InterPro" id="IPR036322">
    <property type="entry name" value="WD40_repeat_dom_sf"/>
</dbReference>
<dbReference type="InterPro" id="IPR028889">
    <property type="entry name" value="USP"/>
</dbReference>
<evidence type="ECO:0000256" key="2">
    <source>
        <dbReference type="ARBA" id="ARBA00022490"/>
    </source>
</evidence>
<keyword evidence="3" id="KW-0853">WD repeat</keyword>
<dbReference type="SUPFAM" id="SSF53098">
    <property type="entry name" value="Ribonuclease H-like"/>
    <property type="match status" value="1"/>
</dbReference>